<dbReference type="Pfam" id="PF05133">
    <property type="entry name" value="SPP1_portal"/>
    <property type="match status" value="1"/>
</dbReference>
<evidence type="ECO:0000256" key="1">
    <source>
        <dbReference type="SAM" id="MobiDB-lite"/>
    </source>
</evidence>
<feature type="compositionally biased region" description="Low complexity" evidence="1">
    <location>
        <begin position="426"/>
        <end position="437"/>
    </location>
</feature>
<evidence type="ECO:0008006" key="4">
    <source>
        <dbReference type="Google" id="ProtNLM"/>
    </source>
</evidence>
<sequence>MNFDKQIADKLKTKYDGLKPMYEEMLNYYKGITKIDTAYPYANFGENNKAKINYIKKFINEHVAYGVGVPIQYTHVNDIKDCITKIEKNIQIQKSSLDAVFMKNMLIFGKAFEIAYVYNNKDGKQELRFKVSSPFNSIAYSNEEGEVEMFLYFYYKELEDDLYIDCYCDDGLRHFKNDFDTQIGNVEEALLGVPVSVAQLDDDIYGTLFKDIKELVDALELVVSNWINNDSDFRDCYFKAKNLSIDADFIEKANKLKVFELPNDTADIDFMTKDVNPEYVHKLVEKIQDYIYQVSQSINSNENLQSNLSGVAILSRIINLRNKIGLEQKCLADAIKNRLRLLFKYLNSIDSTDYDYRDIMINFTMNVPQDDVSMAQIISQLGDKLSAETGLNQLSFIKNGRKEFEKKLAENKEIAENEAPPKLTYGDNLNGGDLNAN</sequence>
<reference evidence="2 3" key="1">
    <citation type="submission" date="2017-02" db="EMBL/GenBank/DDBJ databases">
        <title>Genome sequence of Clostridium beijerinckii Br21.</title>
        <authorList>
            <person name="Fonseca B.C."/>
            <person name="Guazzaroni M.E."/>
            <person name="Riano-Pachon D.M."/>
            <person name="Reginatto V."/>
        </authorList>
    </citation>
    <scope>NUCLEOTIDE SEQUENCE [LARGE SCALE GENOMIC DNA]</scope>
    <source>
        <strain evidence="2 3">Br21</strain>
    </source>
</reference>
<dbReference type="RefSeq" id="WP_078114988.1">
    <property type="nucleotide sequence ID" value="NZ_MWMH01000002.1"/>
</dbReference>
<dbReference type="AlphaFoldDB" id="A0A1S9N9M1"/>
<dbReference type="EMBL" id="MWMH01000002">
    <property type="protein sequence ID" value="OOP74148.1"/>
    <property type="molecule type" value="Genomic_DNA"/>
</dbReference>
<evidence type="ECO:0000313" key="3">
    <source>
        <dbReference type="Proteomes" id="UP000190959"/>
    </source>
</evidence>
<proteinExistence type="predicted"/>
<comment type="caution">
    <text evidence="2">The sequence shown here is derived from an EMBL/GenBank/DDBJ whole genome shotgun (WGS) entry which is preliminary data.</text>
</comment>
<accession>A0A1S9N9M1</accession>
<evidence type="ECO:0000313" key="2">
    <source>
        <dbReference type="EMBL" id="OOP74148.1"/>
    </source>
</evidence>
<protein>
    <recommendedName>
        <fullName evidence="4">Phage portal protein</fullName>
    </recommendedName>
</protein>
<dbReference type="InterPro" id="IPR021145">
    <property type="entry name" value="Portal_protein_SPP1_Gp6-like"/>
</dbReference>
<gene>
    <name evidence="2" type="ORF">CBEIBR21_06520</name>
</gene>
<dbReference type="Proteomes" id="UP000190959">
    <property type="component" value="Unassembled WGS sequence"/>
</dbReference>
<organism evidence="2 3">
    <name type="scientific">Clostridium beijerinckii</name>
    <name type="common">Clostridium MP</name>
    <dbReference type="NCBI Taxonomy" id="1520"/>
    <lineage>
        <taxon>Bacteria</taxon>
        <taxon>Bacillati</taxon>
        <taxon>Bacillota</taxon>
        <taxon>Clostridia</taxon>
        <taxon>Eubacteriales</taxon>
        <taxon>Clostridiaceae</taxon>
        <taxon>Clostridium</taxon>
    </lineage>
</organism>
<name>A0A1S9N9M1_CLOBE</name>
<feature type="region of interest" description="Disordered" evidence="1">
    <location>
        <begin position="412"/>
        <end position="437"/>
    </location>
</feature>